<dbReference type="InterPro" id="IPR036179">
    <property type="entry name" value="Ig-like_dom_sf"/>
</dbReference>
<name>A0A8C4R7H9_EPTBU</name>
<keyword evidence="3" id="KW-1133">Transmembrane helix</keyword>
<protein>
    <recommendedName>
        <fullName evidence="5">Immunoglobulin V-set domain-containing protein</fullName>
    </recommendedName>
</protein>
<reference evidence="6" key="1">
    <citation type="submission" date="2025-08" db="UniProtKB">
        <authorList>
            <consortium name="Ensembl"/>
        </authorList>
    </citation>
    <scope>IDENTIFICATION</scope>
</reference>
<accession>A0A8C4R7H9</accession>
<sequence length="98" mass="11295">MKIELCAQRELIGLWGEDVILPCLFNHSERNTIKDVHLLLYKTKRSTENILYNSSSNYTHESFKGRVQSVGNPSEGDGSVRIRDLKMEDEGTFICRFD</sequence>
<evidence type="ECO:0000256" key="3">
    <source>
        <dbReference type="ARBA" id="ARBA00022989"/>
    </source>
</evidence>
<keyword evidence="2" id="KW-0812">Transmembrane</keyword>
<dbReference type="Ensembl" id="ENSEBUT00000026812.1">
    <property type="protein sequence ID" value="ENSEBUP00000026236.1"/>
    <property type="gene ID" value="ENSEBUG00000016166.1"/>
</dbReference>
<dbReference type="PANTHER" id="PTHR12035:SF125">
    <property type="entry name" value="SIALIC ACID-BINDING IG-LIKE LECTIN 5"/>
    <property type="match status" value="1"/>
</dbReference>
<evidence type="ECO:0000313" key="7">
    <source>
        <dbReference type="Proteomes" id="UP000694388"/>
    </source>
</evidence>
<dbReference type="GO" id="GO:0005886">
    <property type="term" value="C:plasma membrane"/>
    <property type="evidence" value="ECO:0007669"/>
    <property type="project" value="TreeGrafter"/>
</dbReference>
<evidence type="ECO:0000259" key="5">
    <source>
        <dbReference type="SMART" id="SM00406"/>
    </source>
</evidence>
<dbReference type="Gene3D" id="2.60.40.10">
    <property type="entry name" value="Immunoglobulins"/>
    <property type="match status" value="1"/>
</dbReference>
<dbReference type="InterPro" id="IPR013783">
    <property type="entry name" value="Ig-like_fold"/>
</dbReference>
<dbReference type="Proteomes" id="UP000694388">
    <property type="component" value="Unplaced"/>
</dbReference>
<dbReference type="GeneTree" id="ENSGT00930000152707"/>
<dbReference type="AlphaFoldDB" id="A0A8C4R7H9"/>
<evidence type="ECO:0000256" key="1">
    <source>
        <dbReference type="ARBA" id="ARBA00004167"/>
    </source>
</evidence>
<dbReference type="GO" id="GO:0007155">
    <property type="term" value="P:cell adhesion"/>
    <property type="evidence" value="ECO:0007669"/>
    <property type="project" value="TreeGrafter"/>
</dbReference>
<dbReference type="SUPFAM" id="SSF48726">
    <property type="entry name" value="Immunoglobulin"/>
    <property type="match status" value="1"/>
</dbReference>
<comment type="subcellular location">
    <subcellularLocation>
        <location evidence="1">Membrane</location>
        <topology evidence="1">Single-pass membrane protein</topology>
    </subcellularLocation>
</comment>
<evidence type="ECO:0000313" key="6">
    <source>
        <dbReference type="Ensembl" id="ENSEBUP00000026236.1"/>
    </source>
</evidence>
<dbReference type="InterPro" id="IPR051036">
    <property type="entry name" value="SIGLEC"/>
</dbReference>
<dbReference type="PANTHER" id="PTHR12035">
    <property type="entry name" value="SIALIC ACID BINDING IMMUNOGLOBULIN-LIKE LECTIN"/>
    <property type="match status" value="1"/>
</dbReference>
<dbReference type="GO" id="GO:0033691">
    <property type="term" value="F:sialic acid binding"/>
    <property type="evidence" value="ECO:0007669"/>
    <property type="project" value="TreeGrafter"/>
</dbReference>
<reference evidence="6" key="2">
    <citation type="submission" date="2025-09" db="UniProtKB">
        <authorList>
            <consortium name="Ensembl"/>
        </authorList>
    </citation>
    <scope>IDENTIFICATION</scope>
</reference>
<dbReference type="Pfam" id="PF07686">
    <property type="entry name" value="V-set"/>
    <property type="match status" value="1"/>
</dbReference>
<keyword evidence="7" id="KW-1185">Reference proteome</keyword>
<dbReference type="SMART" id="SM00406">
    <property type="entry name" value="IGv"/>
    <property type="match status" value="1"/>
</dbReference>
<dbReference type="InterPro" id="IPR013106">
    <property type="entry name" value="Ig_V-set"/>
</dbReference>
<evidence type="ECO:0000256" key="2">
    <source>
        <dbReference type="ARBA" id="ARBA00022692"/>
    </source>
</evidence>
<proteinExistence type="predicted"/>
<keyword evidence="4" id="KW-0472">Membrane</keyword>
<evidence type="ECO:0000256" key="4">
    <source>
        <dbReference type="ARBA" id="ARBA00023136"/>
    </source>
</evidence>
<organism evidence="6 7">
    <name type="scientific">Eptatretus burgeri</name>
    <name type="common">Inshore hagfish</name>
    <dbReference type="NCBI Taxonomy" id="7764"/>
    <lineage>
        <taxon>Eukaryota</taxon>
        <taxon>Metazoa</taxon>
        <taxon>Chordata</taxon>
        <taxon>Craniata</taxon>
        <taxon>Vertebrata</taxon>
        <taxon>Cyclostomata</taxon>
        <taxon>Myxini</taxon>
        <taxon>Myxiniformes</taxon>
        <taxon>Myxinidae</taxon>
        <taxon>Eptatretinae</taxon>
        <taxon>Eptatretus</taxon>
    </lineage>
</organism>
<feature type="domain" description="Immunoglobulin V-set" evidence="5">
    <location>
        <begin position="18"/>
        <end position="97"/>
    </location>
</feature>